<feature type="compositionally biased region" description="Polar residues" evidence="3">
    <location>
        <begin position="2306"/>
        <end position="2323"/>
    </location>
</feature>
<organism evidence="6">
    <name type="scientific">Culicoides sonorensis</name>
    <name type="common">Biting midge</name>
    <dbReference type="NCBI Taxonomy" id="179676"/>
    <lineage>
        <taxon>Eukaryota</taxon>
        <taxon>Metazoa</taxon>
        <taxon>Ecdysozoa</taxon>
        <taxon>Arthropoda</taxon>
        <taxon>Hexapoda</taxon>
        <taxon>Insecta</taxon>
        <taxon>Pterygota</taxon>
        <taxon>Neoptera</taxon>
        <taxon>Endopterygota</taxon>
        <taxon>Diptera</taxon>
        <taxon>Nematocera</taxon>
        <taxon>Chironomoidea</taxon>
        <taxon>Ceratopogonidae</taxon>
        <taxon>Ceratopogoninae</taxon>
        <taxon>Culicoides</taxon>
        <taxon>Monoculicoides</taxon>
    </lineage>
</organism>
<gene>
    <name evidence="6" type="primary">CSON013661</name>
</gene>
<name>A0A336LLA0_CULSO</name>
<dbReference type="OMA" id="SFIMGIW"/>
<comment type="subcellular location">
    <subcellularLocation>
        <location evidence="1">Nucleus</location>
    </subcellularLocation>
</comment>
<evidence type="ECO:0000259" key="5">
    <source>
        <dbReference type="Pfam" id="PF16687"/>
    </source>
</evidence>
<dbReference type="GO" id="GO:0005634">
    <property type="term" value="C:nucleus"/>
    <property type="evidence" value="ECO:0007669"/>
    <property type="project" value="UniProtKB-SubCell"/>
</dbReference>
<feature type="compositionally biased region" description="Basic residues" evidence="3">
    <location>
        <begin position="2526"/>
        <end position="2537"/>
    </location>
</feature>
<feature type="region of interest" description="Disordered" evidence="3">
    <location>
        <begin position="2098"/>
        <end position="2119"/>
    </location>
</feature>
<feature type="compositionally biased region" description="Polar residues" evidence="3">
    <location>
        <begin position="2101"/>
        <end position="2111"/>
    </location>
</feature>
<keyword evidence="2" id="KW-0539">Nucleus</keyword>
<feature type="compositionally biased region" description="Basic and acidic residues" evidence="3">
    <location>
        <begin position="2324"/>
        <end position="2335"/>
    </location>
</feature>
<dbReference type="InterPro" id="IPR025151">
    <property type="entry name" value="ELYS_dom"/>
</dbReference>
<feature type="region of interest" description="Disordered" evidence="3">
    <location>
        <begin position="2246"/>
        <end position="2537"/>
    </location>
</feature>
<feature type="compositionally biased region" description="Basic and acidic residues" evidence="3">
    <location>
        <begin position="1672"/>
        <end position="1683"/>
    </location>
</feature>
<feature type="compositionally biased region" description="Basic and acidic residues" evidence="3">
    <location>
        <begin position="1697"/>
        <end position="1709"/>
    </location>
</feature>
<dbReference type="Pfam" id="PF16687">
    <property type="entry name" value="ELYS-bb"/>
    <property type="match status" value="1"/>
</dbReference>
<dbReference type="SUPFAM" id="SSF50978">
    <property type="entry name" value="WD40 repeat-like"/>
    <property type="match status" value="1"/>
</dbReference>
<dbReference type="InterPro" id="IPR036322">
    <property type="entry name" value="WD40_repeat_dom_sf"/>
</dbReference>
<feature type="compositionally biased region" description="Low complexity" evidence="3">
    <location>
        <begin position="1607"/>
        <end position="1619"/>
    </location>
</feature>
<protein>
    <submittedName>
        <fullName evidence="6">CSON013661 protein</fullName>
    </submittedName>
</protein>
<feature type="region of interest" description="Disordered" evidence="3">
    <location>
        <begin position="1326"/>
        <end position="1383"/>
    </location>
</feature>
<dbReference type="Pfam" id="PF13934">
    <property type="entry name" value="ELYS"/>
    <property type="match status" value="1"/>
</dbReference>
<feature type="region of interest" description="Disordered" evidence="3">
    <location>
        <begin position="1607"/>
        <end position="1727"/>
    </location>
</feature>
<accession>A0A336LLA0</accession>
<feature type="domain" description="ELYS-like" evidence="4">
    <location>
        <begin position="726"/>
        <end position="927"/>
    </location>
</feature>
<feature type="compositionally biased region" description="Basic and acidic residues" evidence="3">
    <location>
        <begin position="2475"/>
        <end position="2485"/>
    </location>
</feature>
<feature type="compositionally biased region" description="Polar residues" evidence="3">
    <location>
        <begin position="2361"/>
        <end position="2389"/>
    </location>
</feature>
<feature type="region of interest" description="Disordered" evidence="3">
    <location>
        <begin position="1087"/>
        <end position="1120"/>
    </location>
</feature>
<evidence type="ECO:0000313" key="6">
    <source>
        <dbReference type="EMBL" id="SSX17413.1"/>
    </source>
</evidence>
<evidence type="ECO:0000256" key="1">
    <source>
        <dbReference type="ARBA" id="ARBA00004123"/>
    </source>
</evidence>
<feature type="compositionally biased region" description="Basic and acidic residues" evidence="3">
    <location>
        <begin position="2350"/>
        <end position="2359"/>
    </location>
</feature>
<feature type="domain" description="ELYS beta-propeller" evidence="5">
    <location>
        <begin position="67"/>
        <end position="337"/>
    </location>
</feature>
<evidence type="ECO:0000259" key="4">
    <source>
        <dbReference type="Pfam" id="PF13934"/>
    </source>
</evidence>
<dbReference type="PANTHER" id="PTHR21583:SF8">
    <property type="entry name" value="PROTEIN ELYS"/>
    <property type="match status" value="1"/>
</dbReference>
<proteinExistence type="predicted"/>
<sequence>MMLECKFTSECFVTQGTNNPNMWPEQAQLIIRKSKSFATIHSTLISGQHESQQTDIETIGGFIFGGKLGWTAKNAYLEVISIESGNKIAVFDFDRLLNTIDSYISCVSELHIPGINSCCVAVGLQVTPNGGKICVISVQGSSILGMVDFFDKVTTCSFVPKRQSAHSLRSLLRCFDGCLAVGTDQGKIILLDLCFKRCKFVIDGLVSLEDNLVKEQCHIIFANADAEDIMQHHEQSKTDEIYFGIQLEVLENAGHVQSIVVIPFSMTLVVGLDDGRMILYDLENLQAFHLAYPPERSAPLLYLSYLEPADDPRACIYVWALHASRSGGIGVMHSIMFQHKYIDKTETVYRNFLSCSARLTMPFDEKISYPVACHSITKLIDEEEEQQLTLCLIAWITNSGSTLMIFDLNQWYKEQMPEIGYWRRYPSYTAIFPLEEVKPLDVWLDEDLIVPFNSIQRPEEHFYPNSLSFDVSILTRNSVRTATWPGLQKIVLDNLVKAGSKAILDPNEHVKDMINAELVPQFQEFNVNLPMGIDLKREYLLTIALEYNCVTFLKKVIMSVADGSHIGNVPTEALGLSTITDWIWNRARSLKDISNNYCVPLFDYSGRTIDCGMQKSLTLCTRQLKIVANLMETICTTCFQFIPEHIQKILLDQLQSIKLATDYQELTQWLLNVGLLPEGVWRSDSHMSSQPDDHLFVPYPYNLINSHYSTQRIKLGICDSTSIIELWKEHGGNGIYPPMSLQKMLRVLLIPDIPLKAKHILFAYLFMDINHVLSDGKYGPIVQNLIKFPAVFKMDPAVIKVTQSFWYMDHGDLETAVEELTSPLSQSHTLKQWQRDFAISTLLKQEAPNLALRILKAPGVPVDPSLELKTLLSNDLVSEAFKFQRAKGDSNLLYEFFEGTMNVQKRDLLLDLSLNEGETKNLLAFLEKANVSLKENLQFVYLLQRSNFVDAVSLVDKLMKSTQNTNYALDVPREILTIYHTTLEPTSRQLAYLAYSHPEKFHLKNFKQTPKPLSSKLIRQKLDAAAGIYQRSILSVKEAGNKEMFDNDQKHERNLPFLRRSDLGTFSFVQKTQTNNVVYPEIIDREQKKRHHEDERDKNVIQFNEYERPSKRRKLDESEVPRGSFKDFDVSVLARFNPKIKPKFNFAQNDGSVKFSAANERTPEKNQSVSTISQLTQLRTPIVEKAQCDDSPERHRFTPQSILKSTSHISLPRSITPLSYASRKSFESEEKSIRFAIPGSSTDTTLNSTLQISNQTINTTHEKTLDESVASKDLSLLSKDEFFSPETSTFIDDQITDVSKPIICEAITKLDQSKYEEKILPHTDLSFLADAPHPRPPIRRLSASSQGSQRNSRSNSRSISPAVPNSTMSKHLDKDEIAEENTEDKMEINTELEKSLENKQFVDVSSTPIVTLTQKRSQKSLGRAILEKNLKQQLMSDIFGEYSKAGTSDQTDDSNEIVMESYSDSIKISEVTDTVEVNLLSHEQSGILTGDTVEDQAILKKIIGNESIGTSFGNITMGDSTLRLFKQSSTSFSESSNYEDTQENLSVSDMKEQSITSTFKEGNAGLKQIEPKNNDNALTHQLSEKQEPQPIEQKTCAVQFSEAISINDSDESSINQSSNVTEYDSDETVDKFANVSDQEEEKDYVDDKQGFDEEIEEEYYEEDDEMNDNVDIEDHSSENRSESSRISSSSSFSTEFKVSKPKDTEKADEVISIGSSSEDETNNDEKHFDEIPDTEEKLNQVEQYNDVSTKSNNTPSSLDQGLILTHMDSVQEMPETSYQTPMLINTGESQIYYNLYETEMQENIETMQASTMNNEQISDLLYGEVDIDPEKQSNSLNLAIVQESSSKNTPDTQDDSIKMEHLESANIIDEVDEQPTSFKVKTKVLEVIKSDVANARIDIIKEVYDETVVQPNILAVDEVQEIQQEQCNITDTNENVDKGKSIVQNQMVEQNLDSDEENIESKEIITLKQPVPESQSESLISGKISSNIDDGPPKDIEKRKFDESLTVQSSELKLFKLDQNVEILKSDVPDTVEISIEQSEESDEIVDVSNNQQIDIPKSVEIKTSCKIAAYQVKTHEKTPERVTKTSNILEKEDLIETPEPENSASQPCTSKNDKEKTVTRHSIYAEDPLDKTSLIPKPDDGIEQDFLNKTDIYKVKIEDISNLPRKLRTRSSSIDQKPSALDSPRVKRSLRATSVPKSMETAEINMTPKKSRRISVDTQSKLENIEENSTLECALTPIKPNIVTVPRSTTPHVLTRSASRRLSTENLQEPTTPNRITRSSSRDPGSTKLKTRQIIQKIEEDNTTHTDSTPVRKSRRISMSSHQSEDLDDNKSEVSVKSTRSNRRNTTKTKQEPIEKQKNNSRTRLTSVSSSDISPNIEQEMESYSQTRRLTRRQKAMMNRSQELSKKFNTSSVSTDMDDKDMSDTESVMSANSEVSAVSNKSKRSTSSKQSAKKITMTMSAPVKRSTRSLSKGQPDEHESDNTNRKRKAANPINLEIIPEEDKASHKSSSSAEPDIPEQNYLTMKRTRKATKKSSK</sequence>
<dbReference type="EMBL" id="UFQT01000006">
    <property type="protein sequence ID" value="SSX17413.1"/>
    <property type="molecule type" value="Genomic_DNA"/>
</dbReference>
<feature type="compositionally biased region" description="Low complexity" evidence="3">
    <location>
        <begin position="1684"/>
        <end position="1693"/>
    </location>
</feature>
<evidence type="ECO:0000256" key="2">
    <source>
        <dbReference type="ARBA" id="ARBA00023242"/>
    </source>
</evidence>
<dbReference type="VEuPathDB" id="VectorBase:CSON013661"/>
<feature type="region of interest" description="Disordered" evidence="3">
    <location>
        <begin position="2169"/>
        <end position="2200"/>
    </location>
</feature>
<feature type="compositionally biased region" description="Low complexity" evidence="3">
    <location>
        <begin position="1342"/>
        <end position="1360"/>
    </location>
</feature>
<feature type="compositionally biased region" description="Polar residues" evidence="3">
    <location>
        <begin position="2429"/>
        <end position="2441"/>
    </location>
</feature>
<feature type="compositionally biased region" description="Acidic residues" evidence="3">
    <location>
        <begin position="1652"/>
        <end position="1671"/>
    </location>
</feature>
<dbReference type="InterPro" id="IPR032040">
    <property type="entry name" value="ELYS-bb"/>
</dbReference>
<dbReference type="InterPro" id="IPR052620">
    <property type="entry name" value="ELYS/MEL-28_NucAsmblyFactor"/>
</dbReference>
<feature type="region of interest" description="Disordered" evidence="3">
    <location>
        <begin position="1531"/>
        <end position="1551"/>
    </location>
</feature>
<reference evidence="6" key="1">
    <citation type="submission" date="2018-07" db="EMBL/GenBank/DDBJ databases">
        <authorList>
            <person name="Quirk P.G."/>
            <person name="Krulwich T.A."/>
        </authorList>
    </citation>
    <scope>NUCLEOTIDE SEQUENCE</scope>
</reference>
<evidence type="ECO:0000256" key="3">
    <source>
        <dbReference type="SAM" id="MobiDB-lite"/>
    </source>
</evidence>
<dbReference type="PANTHER" id="PTHR21583">
    <property type="entry name" value="ELYS PROTEIN"/>
    <property type="match status" value="1"/>
</dbReference>
<feature type="compositionally biased region" description="Polar residues" evidence="3">
    <location>
        <begin position="2247"/>
        <end position="2285"/>
    </location>
</feature>